<name>A0A0A6ZMX7_SHIDY</name>
<proteinExistence type="predicted"/>
<evidence type="ECO:0000313" key="2">
    <source>
        <dbReference type="Proteomes" id="UP000031647"/>
    </source>
</evidence>
<reference evidence="1 2" key="1">
    <citation type="submission" date="2013-09" db="EMBL/GenBank/DDBJ databases">
        <title>Comparative genomics of Sd1617 to representative strains in evaluating its pathogenesis.</title>
        <authorList>
            <person name="Aksomboon Vongsawan A."/>
            <person name="Kapatral V."/>
            <person name="Vaisvil B."/>
            <person name="Serichantalergs O."/>
            <person name="Hale T.L."/>
            <person name="Mason C.J."/>
        </authorList>
    </citation>
    <scope>NUCLEOTIDE SEQUENCE [LARGE SCALE GENOMIC DNA]</scope>
    <source>
        <strain evidence="1 2">1617</strain>
    </source>
</reference>
<protein>
    <submittedName>
        <fullName evidence="1">Uncharacterized protein</fullName>
    </submittedName>
</protein>
<dbReference type="HOGENOM" id="CLU_3316925_0_0_6"/>
<accession>A0A0A6ZMX7</accession>
<dbReference type="EMBL" id="CP006736">
    <property type="protein sequence ID" value="AHA63240.1"/>
    <property type="molecule type" value="Genomic_DNA"/>
</dbReference>
<dbReference type="AlphaFoldDB" id="A0A0A6ZMX7"/>
<organism evidence="1 2">
    <name type="scientific">Shigella dysenteriae 1617</name>
    <dbReference type="NCBI Taxonomy" id="754093"/>
    <lineage>
        <taxon>Bacteria</taxon>
        <taxon>Pseudomonadati</taxon>
        <taxon>Pseudomonadota</taxon>
        <taxon>Gammaproteobacteria</taxon>
        <taxon>Enterobacterales</taxon>
        <taxon>Enterobacteriaceae</taxon>
        <taxon>Shigella</taxon>
    </lineage>
</organism>
<evidence type="ECO:0000313" key="1">
    <source>
        <dbReference type="EMBL" id="AHA63240.1"/>
    </source>
</evidence>
<sequence>MLPVTVNLNGLATGTMKVNCDHETTLKASIIPLIQLIGGITV</sequence>
<dbReference type="Proteomes" id="UP000031647">
    <property type="component" value="Chromosome"/>
</dbReference>
<dbReference type="KEGG" id="sdz:Asd1617_00413"/>
<gene>
    <name evidence="1" type="ORF">Asd1617_00413</name>
</gene>
<dbReference type="PATRIC" id="fig|754093.4.peg.411"/>